<feature type="binding site" evidence="4">
    <location>
        <position position="117"/>
    </location>
    <ligand>
        <name>substrate</name>
    </ligand>
</feature>
<comment type="similarity">
    <text evidence="4">Belongs to the UbiC family.</text>
</comment>
<dbReference type="OrthoDB" id="9789493at2"/>
<dbReference type="PANTHER" id="PTHR38683:SF1">
    <property type="entry name" value="CHORISMATE PYRUVATE-LYASE"/>
    <property type="match status" value="1"/>
</dbReference>
<keyword evidence="4 5" id="KW-0670">Pyruvate</keyword>
<dbReference type="EC" id="4.1.3.40" evidence="4"/>
<sequence>MPSSALAHPPRWLSAAQLHPAPAPLLRDWLFDQGSLTRRLTALSAGRFAVQPLQQGWQVLRNDECAALQVPAGSQGWVREVFLLGAGQPWVFARSVAARSALEGSGLELGKLGSRSLGELLFSDRAFARGELQACRYPAAWLPEAVRAEQLWGRRSCFRRDGLGVLVAEVFLPAFWDHAAAN</sequence>
<evidence type="ECO:0000256" key="4">
    <source>
        <dbReference type="HAMAP-Rule" id="MF_01632"/>
    </source>
</evidence>
<comment type="subcellular location">
    <subcellularLocation>
        <location evidence="4">Cytoplasm</location>
    </subcellularLocation>
</comment>
<dbReference type="UniPathway" id="UPA00232"/>
<dbReference type="HAMAP" id="MF_01632">
    <property type="entry name" value="UbiC"/>
    <property type="match status" value="1"/>
</dbReference>
<dbReference type="Gene3D" id="3.40.1410.10">
    <property type="entry name" value="Chorismate lyase-like"/>
    <property type="match status" value="1"/>
</dbReference>
<keyword evidence="3 4" id="KW-0456">Lyase</keyword>
<accession>A0A2V4LQK0</accession>
<dbReference type="AlphaFoldDB" id="A0A2V4LQK0"/>
<dbReference type="Pfam" id="PF04345">
    <property type="entry name" value="Chor_lyase"/>
    <property type="match status" value="1"/>
</dbReference>
<proteinExistence type="inferred from homology"/>
<keyword evidence="1 4" id="KW-0963">Cytoplasm</keyword>
<comment type="function">
    <text evidence="4">Removes the pyruvyl group from chorismate, with concomitant aromatization of the ring, to provide 4-hydroxybenzoate (4HB) for the ubiquinone pathway.</text>
</comment>
<dbReference type="GO" id="GO:0005829">
    <property type="term" value="C:cytosol"/>
    <property type="evidence" value="ECO:0007669"/>
    <property type="project" value="TreeGrafter"/>
</dbReference>
<dbReference type="EMBL" id="QJRX01000006">
    <property type="protein sequence ID" value="PYC23387.1"/>
    <property type="molecule type" value="Genomic_DNA"/>
</dbReference>
<evidence type="ECO:0000313" key="6">
    <source>
        <dbReference type="Proteomes" id="UP000248146"/>
    </source>
</evidence>
<keyword evidence="2 4" id="KW-0831">Ubiquinone biosynthesis</keyword>
<dbReference type="RefSeq" id="WP_110682745.1">
    <property type="nucleotide sequence ID" value="NZ_QJRX01000006.1"/>
</dbReference>
<dbReference type="PANTHER" id="PTHR38683">
    <property type="entry name" value="CHORISMATE PYRUVATE-LYASE"/>
    <property type="match status" value="1"/>
</dbReference>
<comment type="catalytic activity">
    <reaction evidence="4">
        <text>chorismate = 4-hydroxybenzoate + pyruvate</text>
        <dbReference type="Rhea" id="RHEA:16505"/>
        <dbReference type="ChEBI" id="CHEBI:15361"/>
        <dbReference type="ChEBI" id="CHEBI:17879"/>
        <dbReference type="ChEBI" id="CHEBI:29748"/>
        <dbReference type="EC" id="4.1.3.40"/>
    </reaction>
</comment>
<dbReference type="GO" id="GO:0008813">
    <property type="term" value="F:chorismate lyase activity"/>
    <property type="evidence" value="ECO:0007669"/>
    <property type="project" value="UniProtKB-UniRule"/>
</dbReference>
<protein>
    <recommendedName>
        <fullName evidence="4">Probable chorismate pyruvate-lyase</fullName>
        <shortName evidence="4">CL</shortName>
        <shortName evidence="4">CPL</shortName>
        <ecNumber evidence="4">4.1.3.40</ecNumber>
    </recommendedName>
</protein>
<dbReference type="InterPro" id="IPR007440">
    <property type="entry name" value="Chorismate--pyruvate_lyase"/>
</dbReference>
<feature type="binding site" evidence="4">
    <location>
        <position position="169"/>
    </location>
    <ligand>
        <name>substrate</name>
    </ligand>
</feature>
<comment type="caution">
    <text evidence="5">The sequence shown here is derived from an EMBL/GenBank/DDBJ whole genome shotgun (WGS) entry which is preliminary data.</text>
</comment>
<dbReference type="GO" id="GO:0042866">
    <property type="term" value="P:pyruvate biosynthetic process"/>
    <property type="evidence" value="ECO:0007669"/>
    <property type="project" value="UniProtKB-UniRule"/>
</dbReference>
<dbReference type="InterPro" id="IPR028978">
    <property type="entry name" value="Chorismate_lyase_/UTRA_dom_sf"/>
</dbReference>
<evidence type="ECO:0000256" key="3">
    <source>
        <dbReference type="ARBA" id="ARBA00023239"/>
    </source>
</evidence>
<evidence type="ECO:0000256" key="2">
    <source>
        <dbReference type="ARBA" id="ARBA00022688"/>
    </source>
</evidence>
<reference evidence="5 6" key="1">
    <citation type="submission" date="2018-06" db="EMBL/GenBank/DDBJ databases">
        <title>Pseudomonas diversity within urban Lake Michigan freshwaters.</title>
        <authorList>
            <person name="Batrich M."/>
            <person name="Hatzopoulos T."/>
            <person name="Putonti C."/>
        </authorList>
    </citation>
    <scope>NUCLEOTIDE SEQUENCE [LARGE SCALE GENOMIC DNA]</scope>
    <source>
        <strain evidence="5 6">MB-090714</strain>
    </source>
</reference>
<gene>
    <name evidence="4" type="primary">ubiC</name>
    <name evidence="5" type="ORF">DMO17_12095</name>
</gene>
<comment type="pathway">
    <text evidence="4">Cofactor biosynthesis; ubiquinone biosynthesis.</text>
</comment>
<comment type="caution">
    <text evidence="4">Lacks conserved residue(s) required for the propagation of feature annotation.</text>
</comment>
<organism evidence="5 6">
    <name type="scientific">Aquipseudomonas alcaligenes</name>
    <name type="common">Pseudomonas alcaligenes</name>
    <dbReference type="NCBI Taxonomy" id="43263"/>
    <lineage>
        <taxon>Bacteria</taxon>
        <taxon>Pseudomonadati</taxon>
        <taxon>Pseudomonadota</taxon>
        <taxon>Gammaproteobacteria</taxon>
        <taxon>Pseudomonadales</taxon>
        <taxon>Pseudomonadaceae</taxon>
        <taxon>Aquipseudomonas</taxon>
    </lineage>
</organism>
<evidence type="ECO:0000313" key="5">
    <source>
        <dbReference type="EMBL" id="PYC23387.1"/>
    </source>
</evidence>
<name>A0A2V4LQK0_AQUAC</name>
<dbReference type="Proteomes" id="UP000248146">
    <property type="component" value="Unassembled WGS sequence"/>
</dbReference>
<evidence type="ECO:0000256" key="1">
    <source>
        <dbReference type="ARBA" id="ARBA00022490"/>
    </source>
</evidence>
<dbReference type="SUPFAM" id="SSF64288">
    <property type="entry name" value="Chorismate lyase-like"/>
    <property type="match status" value="1"/>
</dbReference>
<dbReference type="GO" id="GO:0006744">
    <property type="term" value="P:ubiquinone biosynthetic process"/>
    <property type="evidence" value="ECO:0007669"/>
    <property type="project" value="UniProtKB-UniRule"/>
</dbReference>
<feature type="binding site" evidence="4">
    <location>
        <position position="79"/>
    </location>
    <ligand>
        <name>substrate</name>
    </ligand>
</feature>